<keyword evidence="3" id="KW-1185">Reference proteome</keyword>
<feature type="signal peptide" evidence="1">
    <location>
        <begin position="1"/>
        <end position="24"/>
    </location>
</feature>
<reference evidence="2 3" key="1">
    <citation type="journal article" date="2014" name="Nat. Genet.">
        <title>Genome sequence of the hot pepper provides insights into the evolution of pungency in Capsicum species.</title>
        <authorList>
            <person name="Kim S."/>
            <person name="Park M."/>
            <person name="Yeom S.I."/>
            <person name="Kim Y.M."/>
            <person name="Lee J.M."/>
            <person name="Lee H.A."/>
            <person name="Seo E."/>
            <person name="Choi J."/>
            <person name="Cheong K."/>
            <person name="Kim K.T."/>
            <person name="Jung K."/>
            <person name="Lee G.W."/>
            <person name="Oh S.K."/>
            <person name="Bae C."/>
            <person name="Kim S.B."/>
            <person name="Lee H.Y."/>
            <person name="Kim S.Y."/>
            <person name="Kim M.S."/>
            <person name="Kang B.C."/>
            <person name="Jo Y.D."/>
            <person name="Yang H.B."/>
            <person name="Jeong H.J."/>
            <person name="Kang W.H."/>
            <person name="Kwon J.K."/>
            <person name="Shin C."/>
            <person name="Lim J.Y."/>
            <person name="Park J.H."/>
            <person name="Huh J.H."/>
            <person name="Kim J.S."/>
            <person name="Kim B.D."/>
            <person name="Cohen O."/>
            <person name="Paran I."/>
            <person name="Suh M.C."/>
            <person name="Lee S.B."/>
            <person name="Kim Y.K."/>
            <person name="Shin Y."/>
            <person name="Noh S.J."/>
            <person name="Park J."/>
            <person name="Seo Y.S."/>
            <person name="Kwon S.Y."/>
            <person name="Kim H.A."/>
            <person name="Park J.M."/>
            <person name="Kim H.J."/>
            <person name="Choi S.B."/>
            <person name="Bosland P.W."/>
            <person name="Reeves G."/>
            <person name="Jo S.H."/>
            <person name="Lee B.W."/>
            <person name="Cho H.T."/>
            <person name="Choi H.S."/>
            <person name="Lee M.S."/>
            <person name="Yu Y."/>
            <person name="Do Choi Y."/>
            <person name="Park B.S."/>
            <person name="van Deynze A."/>
            <person name="Ashrafi H."/>
            <person name="Hill T."/>
            <person name="Kim W.T."/>
            <person name="Pai H.S."/>
            <person name="Ahn H.K."/>
            <person name="Yeam I."/>
            <person name="Giovannoni J.J."/>
            <person name="Rose J.K."/>
            <person name="Sorensen I."/>
            <person name="Lee S.J."/>
            <person name="Kim R.W."/>
            <person name="Choi I.Y."/>
            <person name="Choi B.S."/>
            <person name="Lim J.S."/>
            <person name="Lee Y.H."/>
            <person name="Choi D."/>
        </authorList>
    </citation>
    <scope>NUCLEOTIDE SEQUENCE [LARGE SCALE GENOMIC DNA]</scope>
    <source>
        <strain evidence="3">cv. CM334</strain>
    </source>
</reference>
<gene>
    <name evidence="2" type="ORF">T459_05524</name>
</gene>
<evidence type="ECO:0000256" key="1">
    <source>
        <dbReference type="SAM" id="SignalP"/>
    </source>
</evidence>
<sequence length="75" mass="8841">MQISSSISLSSLVFLFMSFQRVHILEKQRFDDTVGVAAKKRQMAHYKLPWSTSTKEREEMGQTLKWRRKHVAPVF</sequence>
<comment type="caution">
    <text evidence="2">The sequence shown here is derived from an EMBL/GenBank/DDBJ whole genome shotgun (WGS) entry which is preliminary data.</text>
</comment>
<reference evidence="2 3" key="2">
    <citation type="journal article" date="2017" name="Genome Biol.">
        <title>New reference genome sequences of hot pepper reveal the massive evolution of plant disease-resistance genes by retroduplication.</title>
        <authorList>
            <person name="Kim S."/>
            <person name="Park J."/>
            <person name="Yeom S.I."/>
            <person name="Kim Y.M."/>
            <person name="Seo E."/>
            <person name="Kim K.T."/>
            <person name="Kim M.S."/>
            <person name="Lee J.M."/>
            <person name="Cheong K."/>
            <person name="Shin H.S."/>
            <person name="Kim S.B."/>
            <person name="Han K."/>
            <person name="Lee J."/>
            <person name="Park M."/>
            <person name="Lee H.A."/>
            <person name="Lee H.Y."/>
            <person name="Lee Y."/>
            <person name="Oh S."/>
            <person name="Lee J.H."/>
            <person name="Choi E."/>
            <person name="Choi E."/>
            <person name="Lee S.E."/>
            <person name="Jeon J."/>
            <person name="Kim H."/>
            <person name="Choi G."/>
            <person name="Song H."/>
            <person name="Lee J."/>
            <person name="Lee S.C."/>
            <person name="Kwon J.K."/>
            <person name="Lee H.Y."/>
            <person name="Koo N."/>
            <person name="Hong Y."/>
            <person name="Kim R.W."/>
            <person name="Kang W.H."/>
            <person name="Huh J.H."/>
            <person name="Kang B.C."/>
            <person name="Yang T.J."/>
            <person name="Lee Y.H."/>
            <person name="Bennetzen J.L."/>
            <person name="Choi D."/>
        </authorList>
    </citation>
    <scope>NUCLEOTIDE SEQUENCE [LARGE SCALE GENOMIC DNA]</scope>
    <source>
        <strain evidence="3">cv. CM334</strain>
    </source>
</reference>
<dbReference type="AlphaFoldDB" id="A0A2G3A887"/>
<dbReference type="EMBL" id="AYRZ02000002">
    <property type="protein sequence ID" value="PHT90411.1"/>
    <property type="molecule type" value="Genomic_DNA"/>
</dbReference>
<organism evidence="2 3">
    <name type="scientific">Capsicum annuum</name>
    <name type="common">Capsicum pepper</name>
    <dbReference type="NCBI Taxonomy" id="4072"/>
    <lineage>
        <taxon>Eukaryota</taxon>
        <taxon>Viridiplantae</taxon>
        <taxon>Streptophyta</taxon>
        <taxon>Embryophyta</taxon>
        <taxon>Tracheophyta</taxon>
        <taxon>Spermatophyta</taxon>
        <taxon>Magnoliopsida</taxon>
        <taxon>eudicotyledons</taxon>
        <taxon>Gunneridae</taxon>
        <taxon>Pentapetalae</taxon>
        <taxon>asterids</taxon>
        <taxon>lamiids</taxon>
        <taxon>Solanales</taxon>
        <taxon>Solanaceae</taxon>
        <taxon>Solanoideae</taxon>
        <taxon>Capsiceae</taxon>
        <taxon>Capsicum</taxon>
    </lineage>
</organism>
<feature type="chain" id="PRO_5013585714" description="Secreted protein" evidence="1">
    <location>
        <begin position="25"/>
        <end position="75"/>
    </location>
</feature>
<evidence type="ECO:0008006" key="4">
    <source>
        <dbReference type="Google" id="ProtNLM"/>
    </source>
</evidence>
<accession>A0A2G3A887</accession>
<keyword evidence="1" id="KW-0732">Signal</keyword>
<proteinExistence type="predicted"/>
<name>A0A2G3A887_CAPAN</name>
<evidence type="ECO:0000313" key="3">
    <source>
        <dbReference type="Proteomes" id="UP000222542"/>
    </source>
</evidence>
<evidence type="ECO:0000313" key="2">
    <source>
        <dbReference type="EMBL" id="PHT90411.1"/>
    </source>
</evidence>
<protein>
    <recommendedName>
        <fullName evidence="4">Secreted protein</fullName>
    </recommendedName>
</protein>
<dbReference type="Proteomes" id="UP000222542">
    <property type="component" value="Unassembled WGS sequence"/>
</dbReference>
<dbReference type="Gramene" id="PHT90411">
    <property type="protein sequence ID" value="PHT90411"/>
    <property type="gene ID" value="T459_05524"/>
</dbReference>